<proteinExistence type="predicted"/>
<accession>A0A2J6T1G8</accession>
<feature type="compositionally biased region" description="Basic and acidic residues" evidence="1">
    <location>
        <begin position="249"/>
        <end position="259"/>
    </location>
</feature>
<evidence type="ECO:0000313" key="2">
    <source>
        <dbReference type="EMBL" id="PMD56859.1"/>
    </source>
</evidence>
<feature type="region of interest" description="Disordered" evidence="1">
    <location>
        <begin position="307"/>
        <end position="396"/>
    </location>
</feature>
<dbReference type="InParanoid" id="A0A2J6T1G8"/>
<feature type="compositionally biased region" description="Acidic residues" evidence="1">
    <location>
        <begin position="320"/>
        <end position="348"/>
    </location>
</feature>
<feature type="compositionally biased region" description="Polar residues" evidence="1">
    <location>
        <begin position="420"/>
        <end position="436"/>
    </location>
</feature>
<dbReference type="AlphaFoldDB" id="A0A2J6T1G8"/>
<feature type="region of interest" description="Disordered" evidence="1">
    <location>
        <begin position="412"/>
        <end position="664"/>
    </location>
</feature>
<sequence length="754" mass="83391">MSIPARRLKTTPCLFTFFSGSKAMCQVRFTFWAPRGVPPGALRERTQVRIRVGSKISSSNYLTDPPPPSKVAVGHTITTRITRFGSAVLPTCRIASVEVVTDHNSTRESAAFASFQVSEAGTITSTQEDTTTKFNCRLHSSSFHLENTALPKITFPMDLHESDDGSISMDTSSDLAYTEEDAVVNEFDSLGFKRTKEMEEEYIRIQIRTREKLSPDDYQKLAYLSRVLGSEKVTRLDQTDGPRASRAQHQMDEEQRENMENYTSRGYDNLSGNLTEEQEAEDAQLCMDTALLIFGPAVLGRQDEYEYRSGSHLDTTNHSEEEEEGEEGEEEEEEEEEEEIEEEEEEVDESVKFDLTHQEGYELIDNFFDDSLPQPAVGGAENPNGNPADGNLTSIPLGISVTSSEYDMTAELENPEDNKVLSSQPTTAERGTLTRSKTAKKVFAAVEQRASRNLRSPSKTTPRPPKSADWSWGDSQPKLAPAPSPRNNFDDGSIHSAEVKEPTTSGKLTRPSSHKAHQRNKSNPRNSLTSANPVHSSRLSSARAGSPSYSQPEARDQAVRQVGSLFGLPSTRNTFQAPTTPKKQIMQSSQGNYSGDSANNSGKSTSLSEHTQDSSATPIRKSLLPPAPVSLPRRPPGPLPSFSAASPVPKPNFEPKSPATPGGNLREFAVIKFPTWVGREEGVKLWDGIENSQLEKFRDWRAAHPRYKEMHVVPDFAPESTTLELCGPVGSNVRGALHELFNKKYDAKARLDEL</sequence>
<protein>
    <submittedName>
        <fullName evidence="2">Uncharacterized protein</fullName>
    </submittedName>
</protein>
<dbReference type="OrthoDB" id="10618387at2759"/>
<feature type="compositionally biased region" description="Polar residues" evidence="1">
    <location>
        <begin position="523"/>
        <end position="540"/>
    </location>
</feature>
<keyword evidence="3" id="KW-1185">Reference proteome</keyword>
<feature type="compositionally biased region" description="Basic and acidic residues" evidence="1">
    <location>
        <begin position="488"/>
        <end position="501"/>
    </location>
</feature>
<dbReference type="Proteomes" id="UP000235371">
    <property type="component" value="Unassembled WGS sequence"/>
</dbReference>
<dbReference type="RefSeq" id="XP_024733763.1">
    <property type="nucleotide sequence ID" value="XM_024887059.1"/>
</dbReference>
<feature type="compositionally biased region" description="Basic and acidic residues" evidence="1">
    <location>
        <begin position="349"/>
        <end position="360"/>
    </location>
</feature>
<feature type="compositionally biased region" description="Basic residues" evidence="1">
    <location>
        <begin position="512"/>
        <end position="522"/>
    </location>
</feature>
<feature type="compositionally biased region" description="Basic and acidic residues" evidence="1">
    <location>
        <begin position="307"/>
        <end position="319"/>
    </location>
</feature>
<feature type="compositionally biased region" description="Pro residues" evidence="1">
    <location>
        <begin position="625"/>
        <end position="639"/>
    </location>
</feature>
<feature type="region of interest" description="Disordered" evidence="1">
    <location>
        <begin position="234"/>
        <end position="270"/>
    </location>
</feature>
<reference evidence="2 3" key="1">
    <citation type="submission" date="2016-04" db="EMBL/GenBank/DDBJ databases">
        <title>A degradative enzymes factory behind the ericoid mycorrhizal symbiosis.</title>
        <authorList>
            <consortium name="DOE Joint Genome Institute"/>
            <person name="Martino E."/>
            <person name="Morin E."/>
            <person name="Grelet G."/>
            <person name="Kuo A."/>
            <person name="Kohler A."/>
            <person name="Daghino S."/>
            <person name="Barry K."/>
            <person name="Choi C."/>
            <person name="Cichocki N."/>
            <person name="Clum A."/>
            <person name="Copeland A."/>
            <person name="Hainaut M."/>
            <person name="Haridas S."/>
            <person name="Labutti K."/>
            <person name="Lindquist E."/>
            <person name="Lipzen A."/>
            <person name="Khouja H.-R."/>
            <person name="Murat C."/>
            <person name="Ohm R."/>
            <person name="Olson A."/>
            <person name="Spatafora J."/>
            <person name="Veneault-Fourrey C."/>
            <person name="Henrissat B."/>
            <person name="Grigoriev I."/>
            <person name="Martin F."/>
            <person name="Perotto S."/>
        </authorList>
    </citation>
    <scope>NUCLEOTIDE SEQUENCE [LARGE SCALE GENOMIC DNA]</scope>
    <source>
        <strain evidence="2 3">E</strain>
    </source>
</reference>
<feature type="compositionally biased region" description="Polar residues" evidence="1">
    <location>
        <begin position="570"/>
        <end position="617"/>
    </location>
</feature>
<name>A0A2J6T1G8_9HELO</name>
<evidence type="ECO:0000313" key="3">
    <source>
        <dbReference type="Proteomes" id="UP000235371"/>
    </source>
</evidence>
<feature type="compositionally biased region" description="Polar residues" evidence="1">
    <location>
        <begin position="502"/>
        <end position="511"/>
    </location>
</feature>
<dbReference type="EMBL" id="KZ613847">
    <property type="protein sequence ID" value="PMD56859.1"/>
    <property type="molecule type" value="Genomic_DNA"/>
</dbReference>
<gene>
    <name evidence="2" type="ORF">K444DRAFT_665338</name>
</gene>
<dbReference type="GeneID" id="36595135"/>
<feature type="compositionally biased region" description="Polar residues" evidence="1">
    <location>
        <begin position="260"/>
        <end position="270"/>
    </location>
</feature>
<evidence type="ECO:0000256" key="1">
    <source>
        <dbReference type="SAM" id="MobiDB-lite"/>
    </source>
</evidence>
<organism evidence="2 3">
    <name type="scientific">Hyaloscypha bicolor E</name>
    <dbReference type="NCBI Taxonomy" id="1095630"/>
    <lineage>
        <taxon>Eukaryota</taxon>
        <taxon>Fungi</taxon>
        <taxon>Dikarya</taxon>
        <taxon>Ascomycota</taxon>
        <taxon>Pezizomycotina</taxon>
        <taxon>Leotiomycetes</taxon>
        <taxon>Helotiales</taxon>
        <taxon>Hyaloscyphaceae</taxon>
        <taxon>Hyaloscypha</taxon>
        <taxon>Hyaloscypha bicolor</taxon>
    </lineage>
</organism>